<feature type="transmembrane region" description="Helical" evidence="1">
    <location>
        <begin position="12"/>
        <end position="31"/>
    </location>
</feature>
<feature type="transmembrane region" description="Helical" evidence="1">
    <location>
        <begin position="76"/>
        <end position="96"/>
    </location>
</feature>
<dbReference type="AlphaFoldDB" id="A0A4R2ERG0"/>
<dbReference type="InterPro" id="IPR005325">
    <property type="entry name" value="DUF308_memb"/>
</dbReference>
<name>A0A4R2ERG0_9BACT</name>
<keyword evidence="1" id="KW-0472">Membrane</keyword>
<dbReference type="Pfam" id="PF03729">
    <property type="entry name" value="DUF308"/>
    <property type="match status" value="2"/>
</dbReference>
<evidence type="ECO:0000256" key="1">
    <source>
        <dbReference type="SAM" id="Phobius"/>
    </source>
</evidence>
<dbReference type="EMBL" id="SLWB01000004">
    <property type="protein sequence ID" value="TCN70176.1"/>
    <property type="molecule type" value="Genomic_DNA"/>
</dbReference>
<dbReference type="GO" id="GO:0005886">
    <property type="term" value="C:plasma membrane"/>
    <property type="evidence" value="ECO:0007669"/>
    <property type="project" value="TreeGrafter"/>
</dbReference>
<feature type="transmembrane region" description="Helical" evidence="1">
    <location>
        <begin position="130"/>
        <end position="150"/>
    </location>
</feature>
<organism evidence="2 3">
    <name type="scientific">Acetobacteroides hydrogenigenes</name>
    <dbReference type="NCBI Taxonomy" id="979970"/>
    <lineage>
        <taxon>Bacteria</taxon>
        <taxon>Pseudomonadati</taxon>
        <taxon>Bacteroidota</taxon>
        <taxon>Bacteroidia</taxon>
        <taxon>Bacteroidales</taxon>
        <taxon>Rikenellaceae</taxon>
        <taxon>Acetobacteroides</taxon>
    </lineage>
</organism>
<evidence type="ECO:0000313" key="3">
    <source>
        <dbReference type="Proteomes" id="UP000294830"/>
    </source>
</evidence>
<dbReference type="OrthoDB" id="7059775at2"/>
<dbReference type="PANTHER" id="PTHR34989">
    <property type="entry name" value="PROTEIN HDED"/>
    <property type="match status" value="1"/>
</dbReference>
<accession>A0A4R2ERG0</accession>
<sequence length="198" mass="22156">MKLLPQKRLVKAVKNWWIHIFVGLTFIGFGLETHQTPEASFFSLYLLFAIILIAEGTAQLYYAISNSKLLAGWGWYLSNGAFDLIVGLILISRNIISAELLPYFVGLWLIFKGINGVSFSIDLKEYGLKVWWWMLAFFIAAAVLGIFVVINPVVGIANLVTLTSYAFILLGLVMVGSALHIRQLHKLPQKILSKLAKV</sequence>
<proteinExistence type="predicted"/>
<dbReference type="Proteomes" id="UP000294830">
    <property type="component" value="Unassembled WGS sequence"/>
</dbReference>
<comment type="caution">
    <text evidence="2">The sequence shown here is derived from an EMBL/GenBank/DDBJ whole genome shotgun (WGS) entry which is preliminary data.</text>
</comment>
<feature type="transmembrane region" description="Helical" evidence="1">
    <location>
        <begin position="102"/>
        <end position="123"/>
    </location>
</feature>
<dbReference type="InterPro" id="IPR052712">
    <property type="entry name" value="Acid_resist_chaperone_HdeD"/>
</dbReference>
<feature type="transmembrane region" description="Helical" evidence="1">
    <location>
        <begin position="156"/>
        <end position="181"/>
    </location>
</feature>
<feature type="transmembrane region" description="Helical" evidence="1">
    <location>
        <begin position="43"/>
        <end position="64"/>
    </location>
</feature>
<keyword evidence="3" id="KW-1185">Reference proteome</keyword>
<dbReference type="PANTHER" id="PTHR34989:SF1">
    <property type="entry name" value="PROTEIN HDED"/>
    <property type="match status" value="1"/>
</dbReference>
<gene>
    <name evidence="2" type="ORF">CLV25_104131</name>
</gene>
<keyword evidence="1" id="KW-1133">Transmembrane helix</keyword>
<dbReference type="RefSeq" id="WP_131838731.1">
    <property type="nucleotide sequence ID" value="NZ_SLWB01000004.1"/>
</dbReference>
<keyword evidence="1" id="KW-0812">Transmembrane</keyword>
<protein>
    <submittedName>
        <fullName evidence="2">Uncharacterized membrane protein HdeD (DUF308 family)</fullName>
    </submittedName>
</protein>
<reference evidence="2 3" key="1">
    <citation type="submission" date="2019-03" db="EMBL/GenBank/DDBJ databases">
        <title>Genomic Encyclopedia of Archaeal and Bacterial Type Strains, Phase II (KMG-II): from individual species to whole genera.</title>
        <authorList>
            <person name="Goeker M."/>
        </authorList>
    </citation>
    <scope>NUCLEOTIDE SEQUENCE [LARGE SCALE GENOMIC DNA]</scope>
    <source>
        <strain evidence="2 3">RL-C</strain>
    </source>
</reference>
<evidence type="ECO:0000313" key="2">
    <source>
        <dbReference type="EMBL" id="TCN70176.1"/>
    </source>
</evidence>